<comment type="caution">
    <text evidence="13">The sequence shown here is derived from an EMBL/GenBank/DDBJ whole genome shotgun (WGS) entry which is preliminary data.</text>
</comment>
<evidence type="ECO:0000256" key="10">
    <source>
        <dbReference type="ARBA" id="ARBA00023316"/>
    </source>
</evidence>
<evidence type="ECO:0000256" key="4">
    <source>
        <dbReference type="ARBA" id="ARBA00022475"/>
    </source>
</evidence>
<evidence type="ECO:0000256" key="3">
    <source>
        <dbReference type="ARBA" id="ARBA00007171"/>
    </source>
</evidence>
<dbReference type="Gene3D" id="3.40.710.10">
    <property type="entry name" value="DD-peptidase/beta-lactamase superfamily"/>
    <property type="match status" value="1"/>
</dbReference>
<protein>
    <submittedName>
        <fullName evidence="13">Penicillin-binding protein 2 (PBP-2)</fullName>
    </submittedName>
</protein>
<sequence length="834" mass="94503">MKNNRIRYFSIILIFMFIILTLRLAFLQILNGDYYSQQAEAVFSRVYSQKSPRGEILTRDGQKLATNIQSFNIVYTDNRKVVPEKDIPIVLLKLMRLIKNNTQDYNKFMLDTVPFKVVNNKIEFSFTVYVPEEDETVENDPEKQMEAIKKREEKIKALLKAKEERFKKDYNLPLNLDANTTFYELLVKFKIANKTGESYSFIQDMSLEEARDLLALRIQIDKNKYYKYKPAVIARNVTRQTAFYIATKSEELPNITFIEEPLRYYPNGIMAAHVIGHLKRIGDSEADKYKNLGYDINSELIGALGLENTFENITQTRNQYNASLRGEPKEKYITVDKFGNQLKLIGEVEGIPGDTIVTTIDYNLQKVAEESFDKLLSDLQSGKADGTPRPYANRGAVVVVDVKTGEILALVSRPAFDPNLFAEFGTIKDEETRLKITNPEKFVSPKEEFYQNYTDIIAKPSFNYATKAAIPPGSTFKLFTSIAGLEEGVITPDTIIVDKGAYRELPNFTGNCWIYNEKHSTHGPVNVVKALQVSCNYFYYAVGHKLGWERFNKWLEKFGLVNTKDNENPTGIEIEEKVGSAASVQKNMENKVGASIKQIAAKLKIKEDDKLLLDIKEMFLKQNLNEERLAGLSENQKKYIYRQYQIFLNETQNLSELLNASIGQGANQLTPLQIAQLYMTVVNGGYRYKLHLVKEILNPDGSVKYKVEPEVLSKVDIKPENYRAVMEGLKKVAEEGTAASILRNYPIPNGGKTGTAQVISSNKPELKKQAQADGVVANGWYVGVAPIDNPQIVVVALVFNSAHGSSCAKVVKDIYDEYFGLNKQNNVDQNNTTQ</sequence>
<keyword evidence="7" id="KW-0573">Peptidoglycan synthesis</keyword>
<evidence type="ECO:0000256" key="7">
    <source>
        <dbReference type="ARBA" id="ARBA00022984"/>
    </source>
</evidence>
<evidence type="ECO:0000259" key="12">
    <source>
        <dbReference type="Pfam" id="PF03717"/>
    </source>
</evidence>
<dbReference type="OrthoDB" id="9757901at2"/>
<organism evidence="13 14">
    <name type="scientific">Thermobrachium celere DSM 8682</name>
    <dbReference type="NCBI Taxonomy" id="941824"/>
    <lineage>
        <taxon>Bacteria</taxon>
        <taxon>Bacillati</taxon>
        <taxon>Bacillota</taxon>
        <taxon>Clostridia</taxon>
        <taxon>Eubacteriales</taxon>
        <taxon>Clostridiaceae</taxon>
        <taxon>Thermobrachium</taxon>
    </lineage>
</organism>
<evidence type="ECO:0000313" key="14">
    <source>
        <dbReference type="Proteomes" id="UP000014923"/>
    </source>
</evidence>
<evidence type="ECO:0000256" key="5">
    <source>
        <dbReference type="ARBA" id="ARBA00022692"/>
    </source>
</evidence>
<evidence type="ECO:0000256" key="2">
    <source>
        <dbReference type="ARBA" id="ARBA00004236"/>
    </source>
</evidence>
<keyword evidence="5" id="KW-0812">Transmembrane</keyword>
<feature type="domain" description="Penicillin-binding protein transpeptidase" evidence="11">
    <location>
        <begin position="395"/>
        <end position="815"/>
    </location>
</feature>
<keyword evidence="10" id="KW-0961">Cell wall biogenesis/degradation</keyword>
<dbReference type="SUPFAM" id="SSF56601">
    <property type="entry name" value="beta-lactamase/transpeptidase-like"/>
    <property type="match status" value="1"/>
</dbReference>
<evidence type="ECO:0000256" key="6">
    <source>
        <dbReference type="ARBA" id="ARBA00022960"/>
    </source>
</evidence>
<feature type="domain" description="Penicillin-binding protein dimerisation" evidence="12">
    <location>
        <begin position="50"/>
        <end position="343"/>
    </location>
</feature>
<dbReference type="PANTHER" id="PTHR30627:SF2">
    <property type="entry name" value="PEPTIDOGLYCAN D,D-TRANSPEPTIDASE MRDA"/>
    <property type="match status" value="1"/>
</dbReference>
<dbReference type="eggNOG" id="COG0768">
    <property type="taxonomic scope" value="Bacteria"/>
</dbReference>
<dbReference type="Pfam" id="PF03717">
    <property type="entry name" value="PBP_dimer"/>
    <property type="match status" value="1"/>
</dbReference>
<proteinExistence type="inferred from homology"/>
<gene>
    <name evidence="13" type="ORF">TCEL_00169</name>
</gene>
<dbReference type="GO" id="GO:0009252">
    <property type="term" value="P:peptidoglycan biosynthetic process"/>
    <property type="evidence" value="ECO:0007669"/>
    <property type="project" value="UniProtKB-KW"/>
</dbReference>
<dbReference type="InterPro" id="IPR005311">
    <property type="entry name" value="PBP_dimer"/>
</dbReference>
<evidence type="ECO:0000259" key="11">
    <source>
        <dbReference type="Pfam" id="PF00905"/>
    </source>
</evidence>
<dbReference type="RefSeq" id="WP_018661917.1">
    <property type="nucleotide sequence ID" value="NZ_HF952018.1"/>
</dbReference>
<dbReference type="PANTHER" id="PTHR30627">
    <property type="entry name" value="PEPTIDOGLYCAN D,D-TRANSPEPTIDASE"/>
    <property type="match status" value="1"/>
</dbReference>
<dbReference type="InterPro" id="IPR001460">
    <property type="entry name" value="PCN-bd_Tpept"/>
</dbReference>
<dbReference type="Gene3D" id="3.90.1310.10">
    <property type="entry name" value="Penicillin-binding protein 2a (Domain 2)"/>
    <property type="match status" value="2"/>
</dbReference>
<dbReference type="GO" id="GO:0008360">
    <property type="term" value="P:regulation of cell shape"/>
    <property type="evidence" value="ECO:0007669"/>
    <property type="project" value="UniProtKB-KW"/>
</dbReference>
<accession>R7RS64</accession>
<dbReference type="HOGENOM" id="CLU_009289_1_1_9"/>
<dbReference type="GO" id="GO:0005886">
    <property type="term" value="C:plasma membrane"/>
    <property type="evidence" value="ECO:0007669"/>
    <property type="project" value="UniProtKB-SubCell"/>
</dbReference>
<evidence type="ECO:0000256" key="8">
    <source>
        <dbReference type="ARBA" id="ARBA00022989"/>
    </source>
</evidence>
<dbReference type="GO" id="GO:0071555">
    <property type="term" value="P:cell wall organization"/>
    <property type="evidence" value="ECO:0007669"/>
    <property type="project" value="UniProtKB-KW"/>
</dbReference>
<dbReference type="InterPro" id="IPR050515">
    <property type="entry name" value="Beta-lactam/transpept"/>
</dbReference>
<dbReference type="GO" id="GO:0071972">
    <property type="term" value="F:peptidoglycan L,D-transpeptidase activity"/>
    <property type="evidence" value="ECO:0007669"/>
    <property type="project" value="TreeGrafter"/>
</dbReference>
<keyword evidence="8" id="KW-1133">Transmembrane helix</keyword>
<keyword evidence="14" id="KW-1185">Reference proteome</keyword>
<dbReference type="Proteomes" id="UP000014923">
    <property type="component" value="Unassembled WGS sequence"/>
</dbReference>
<dbReference type="InterPro" id="IPR012338">
    <property type="entry name" value="Beta-lactam/transpept-like"/>
</dbReference>
<keyword evidence="9" id="KW-0472">Membrane</keyword>
<keyword evidence="4" id="KW-1003">Cell membrane</keyword>
<dbReference type="GO" id="GO:0008658">
    <property type="term" value="F:penicillin binding"/>
    <property type="evidence" value="ECO:0007669"/>
    <property type="project" value="InterPro"/>
</dbReference>
<comment type="similarity">
    <text evidence="3">Belongs to the transpeptidase family.</text>
</comment>
<reference evidence="13" key="1">
    <citation type="submission" date="2013-03" db="EMBL/GenBank/DDBJ databases">
        <title>Draft genome sequence of the hydrogen-ethanol-producing anaerobic alkalithermophilic Caloramator celere.</title>
        <authorList>
            <person name="Ciranna A."/>
            <person name="Larjo A."/>
            <person name="Kivisto A."/>
            <person name="Santala V."/>
            <person name="Roos C."/>
            <person name="Karp M."/>
        </authorList>
    </citation>
    <scope>NUCLEOTIDE SEQUENCE [LARGE SCALE GENOMIC DNA]</scope>
    <source>
        <strain evidence="13">DSM 8682</strain>
    </source>
</reference>
<dbReference type="EMBL" id="CAVN010000095">
    <property type="protein sequence ID" value="CDF58123.1"/>
    <property type="molecule type" value="Genomic_DNA"/>
</dbReference>
<evidence type="ECO:0000256" key="1">
    <source>
        <dbReference type="ARBA" id="ARBA00004167"/>
    </source>
</evidence>
<dbReference type="SUPFAM" id="SSF56519">
    <property type="entry name" value="Penicillin binding protein dimerisation domain"/>
    <property type="match status" value="1"/>
</dbReference>
<name>R7RS64_9CLOT</name>
<dbReference type="AlphaFoldDB" id="R7RS64"/>
<evidence type="ECO:0000313" key="13">
    <source>
        <dbReference type="EMBL" id="CDF58123.1"/>
    </source>
</evidence>
<comment type="subcellular location">
    <subcellularLocation>
        <location evidence="2">Cell membrane</location>
    </subcellularLocation>
    <subcellularLocation>
        <location evidence="1">Membrane</location>
        <topology evidence="1">Single-pass membrane protein</topology>
    </subcellularLocation>
</comment>
<keyword evidence="6" id="KW-0133">Cell shape</keyword>
<evidence type="ECO:0000256" key="9">
    <source>
        <dbReference type="ARBA" id="ARBA00023136"/>
    </source>
</evidence>
<dbReference type="Pfam" id="PF00905">
    <property type="entry name" value="Transpeptidase"/>
    <property type="match status" value="1"/>
</dbReference>
<dbReference type="InterPro" id="IPR036138">
    <property type="entry name" value="PBP_dimer_sf"/>
</dbReference>